<dbReference type="Pfam" id="PF00188">
    <property type="entry name" value="CAP"/>
    <property type="match status" value="1"/>
</dbReference>
<organism evidence="3 4">
    <name type="scientific">Deinococcus aerius</name>
    <dbReference type="NCBI Taxonomy" id="200253"/>
    <lineage>
        <taxon>Bacteria</taxon>
        <taxon>Thermotogati</taxon>
        <taxon>Deinococcota</taxon>
        <taxon>Deinococci</taxon>
        <taxon>Deinococcales</taxon>
        <taxon>Deinococcaceae</taxon>
        <taxon>Deinococcus</taxon>
    </lineage>
</organism>
<evidence type="ECO:0000313" key="4">
    <source>
        <dbReference type="Proteomes" id="UP000236569"/>
    </source>
</evidence>
<proteinExistence type="predicted"/>
<dbReference type="Proteomes" id="UP000236569">
    <property type="component" value="Unassembled WGS sequence"/>
</dbReference>
<dbReference type="EMBL" id="BFAG01000001">
    <property type="protein sequence ID" value="GBF04093.1"/>
    <property type="molecule type" value="Genomic_DNA"/>
</dbReference>
<dbReference type="InterPro" id="IPR035940">
    <property type="entry name" value="CAP_sf"/>
</dbReference>
<feature type="signal peptide" evidence="1">
    <location>
        <begin position="1"/>
        <end position="24"/>
    </location>
</feature>
<feature type="domain" description="SCP" evidence="2">
    <location>
        <begin position="47"/>
        <end position="176"/>
    </location>
</feature>
<accession>A0A2I9CRE2</accession>
<evidence type="ECO:0000313" key="3">
    <source>
        <dbReference type="EMBL" id="GBF04093.1"/>
    </source>
</evidence>
<dbReference type="OrthoDB" id="9783944at2"/>
<protein>
    <recommendedName>
        <fullName evidence="2">SCP domain-containing protein</fullName>
    </recommendedName>
</protein>
<dbReference type="PANTHER" id="PTHR31157">
    <property type="entry name" value="SCP DOMAIN-CONTAINING PROTEIN"/>
    <property type="match status" value="1"/>
</dbReference>
<dbReference type="CDD" id="cd05379">
    <property type="entry name" value="CAP_bacterial"/>
    <property type="match status" value="1"/>
</dbReference>
<feature type="chain" id="PRO_5014425091" description="SCP domain-containing protein" evidence="1">
    <location>
        <begin position="25"/>
        <end position="179"/>
    </location>
</feature>
<dbReference type="InterPro" id="IPR014044">
    <property type="entry name" value="CAP_dom"/>
</dbReference>
<keyword evidence="1" id="KW-0732">Signal</keyword>
<keyword evidence="4" id="KW-1185">Reference proteome</keyword>
<gene>
    <name evidence="3" type="ORF">DAERI_010265</name>
</gene>
<sequence>MRSCKLLALVGGLLALTACGSAPGSSLDPGPDSTPSSPGGPFAQRVLDLTNQARAQARSCGGTRFAATTPLTYNAQLERAAQGYAADMAAKNYFHHDHTSADGRTFDQRITAAGYTWQTVGENIAAGQPSAEEVVAGWLASEGHCRNVMNPNFRELGVGYAYKAGSTYGHYWVQDFGAR</sequence>
<evidence type="ECO:0000256" key="1">
    <source>
        <dbReference type="SAM" id="SignalP"/>
    </source>
</evidence>
<dbReference type="PANTHER" id="PTHR31157:SF1">
    <property type="entry name" value="SCP DOMAIN-CONTAINING PROTEIN"/>
    <property type="match status" value="1"/>
</dbReference>
<dbReference type="Gene3D" id="3.40.33.10">
    <property type="entry name" value="CAP"/>
    <property type="match status" value="1"/>
</dbReference>
<dbReference type="RefSeq" id="WP_103127675.1">
    <property type="nucleotide sequence ID" value="NZ_BFAG01000001.1"/>
</dbReference>
<dbReference type="SUPFAM" id="SSF55797">
    <property type="entry name" value="PR-1-like"/>
    <property type="match status" value="1"/>
</dbReference>
<reference evidence="4" key="1">
    <citation type="submission" date="2018-01" db="EMBL/GenBank/DDBJ databases">
        <title>Draft Genome Sequence of the Radioresistant Bacterium Deinococcus aerius TR0125, Isolated from the Higher Atmosphere above Japan.</title>
        <authorList>
            <person name="Satoh K."/>
            <person name="Arai H."/>
            <person name="Sanzen T."/>
            <person name="Kawaguchi Y."/>
            <person name="Hayashi H."/>
            <person name="Yokobori S."/>
            <person name="Yamagishi A."/>
            <person name="Oono Y."/>
            <person name="Narumi I."/>
        </authorList>
    </citation>
    <scope>NUCLEOTIDE SEQUENCE [LARGE SCALE GENOMIC DNA]</scope>
    <source>
        <strain evidence="4">TR0125</strain>
    </source>
</reference>
<dbReference type="PROSITE" id="PS51257">
    <property type="entry name" value="PROKAR_LIPOPROTEIN"/>
    <property type="match status" value="1"/>
</dbReference>
<comment type="caution">
    <text evidence="3">The sequence shown here is derived from an EMBL/GenBank/DDBJ whole genome shotgun (WGS) entry which is preliminary data.</text>
</comment>
<name>A0A2I9CRE2_9DEIO</name>
<dbReference type="AlphaFoldDB" id="A0A2I9CRE2"/>
<evidence type="ECO:0000259" key="2">
    <source>
        <dbReference type="Pfam" id="PF00188"/>
    </source>
</evidence>